<evidence type="ECO:0000313" key="1">
    <source>
        <dbReference type="EMBL" id="MBX70851.1"/>
    </source>
</evidence>
<sequence>MEQNTCICSVCQAVKIVTLAV</sequence>
<proteinExistence type="predicted"/>
<protein>
    <submittedName>
        <fullName evidence="1">Uncharacterized protein</fullName>
    </submittedName>
</protein>
<name>A0A2P2QVE6_RHIMU</name>
<reference evidence="1" key="1">
    <citation type="submission" date="2018-02" db="EMBL/GenBank/DDBJ databases">
        <title>Rhizophora mucronata_Transcriptome.</title>
        <authorList>
            <person name="Meera S.P."/>
            <person name="Sreeshan A."/>
            <person name="Augustine A."/>
        </authorList>
    </citation>
    <scope>NUCLEOTIDE SEQUENCE</scope>
    <source>
        <tissue evidence="1">Leaf</tissue>
    </source>
</reference>
<organism evidence="1">
    <name type="scientific">Rhizophora mucronata</name>
    <name type="common">Asiatic mangrove</name>
    <dbReference type="NCBI Taxonomy" id="61149"/>
    <lineage>
        <taxon>Eukaryota</taxon>
        <taxon>Viridiplantae</taxon>
        <taxon>Streptophyta</taxon>
        <taxon>Embryophyta</taxon>
        <taxon>Tracheophyta</taxon>
        <taxon>Spermatophyta</taxon>
        <taxon>Magnoliopsida</taxon>
        <taxon>eudicotyledons</taxon>
        <taxon>Gunneridae</taxon>
        <taxon>Pentapetalae</taxon>
        <taxon>rosids</taxon>
        <taxon>fabids</taxon>
        <taxon>Malpighiales</taxon>
        <taxon>Rhizophoraceae</taxon>
        <taxon>Rhizophora</taxon>
    </lineage>
</organism>
<accession>A0A2P2QVE6</accession>
<dbReference type="AlphaFoldDB" id="A0A2P2QVE6"/>
<dbReference type="EMBL" id="GGEC01090367">
    <property type="protein sequence ID" value="MBX70851.1"/>
    <property type="molecule type" value="Transcribed_RNA"/>
</dbReference>